<evidence type="ECO:0008006" key="5">
    <source>
        <dbReference type="Google" id="ProtNLM"/>
    </source>
</evidence>
<dbReference type="PANTHER" id="PTHR31332:SF0">
    <property type="entry name" value="7-HYDROXYMETHYL CHLOROPHYLL A REDUCTASE, CHLOROPLASTIC"/>
    <property type="match status" value="1"/>
</dbReference>
<dbReference type="InterPro" id="IPR007516">
    <property type="entry name" value="Co_F420_Hydgase/DH_bsu_N"/>
</dbReference>
<dbReference type="Proteomes" id="UP000295633">
    <property type="component" value="Unassembled WGS sequence"/>
</dbReference>
<proteinExistence type="predicted"/>
<dbReference type="InterPro" id="IPR045220">
    <property type="entry name" value="FRHB/FDHB/HCAR-like"/>
</dbReference>
<sequence length="469" mass="52218">MTNVAAQHDHTIVNVVERNMCVGCGACGVATDGRIPVTIRPRGYYEADLTGASEADLAIGSRVCPFANESPNENEVADPIFGDLPHDDRIGHYRSLFAGRITDDAEIPRSSSGGLTNWTLSQLLERGLVDGVIHVGDLDQPMFGYVVSTNPQDLRNGRKSKYHPASFDEVLRSIRGNSKRYAFVGIPCAIKAARHVASEDSVLGEQIAYFVGIVCGHLKTTAYPESFAWQLGIEPSDLDTVDFRIKDPELTSRQYKFGARAKSTGEWKEAQTLSLVGGSWGHAVFQLNACNYCDDVFAEAADVVFGDAWLSKYEIDWRGTNVVVTRNEVIDDILREGARAGAISRDDLDPDSVARTQAGNYRHRRDGLAVRLADDEAAGEWTPSKRVHPGYDHVTPDRVDLIRKRRQISEVSQIAFEQAKESNDLQVYMNAIKPLIGAYQNETKMSFPIRVRNKLQRESWKLLRRFTRN</sequence>
<dbReference type="RefSeq" id="WP_133399278.1">
    <property type="nucleotide sequence ID" value="NZ_SMZX01000001.1"/>
</dbReference>
<evidence type="ECO:0000259" key="1">
    <source>
        <dbReference type="Pfam" id="PF04422"/>
    </source>
</evidence>
<accession>A0A4R5YNR2</accession>
<dbReference type="EMBL" id="SMZX01000001">
    <property type="protein sequence ID" value="TDL46292.1"/>
    <property type="molecule type" value="Genomic_DNA"/>
</dbReference>
<dbReference type="Pfam" id="PF04432">
    <property type="entry name" value="FrhB_FdhB_C"/>
    <property type="match status" value="1"/>
</dbReference>
<reference evidence="3 4" key="1">
    <citation type="submission" date="2019-03" db="EMBL/GenBank/DDBJ databases">
        <title>Genome Sequencing and Assembly of Various Microbes Isolated from Partially Reclaimed Soil and Acid Mine Drainage (AMD) Site.</title>
        <authorList>
            <person name="Steinbock B."/>
            <person name="Bechtold R."/>
            <person name="Sevigny J.L."/>
            <person name="Thomas D."/>
            <person name="Cuthill L.R."/>
            <person name="Aveiro Johannsen E.J."/>
            <person name="Thomas K."/>
            <person name="Ghosh A."/>
        </authorList>
    </citation>
    <scope>NUCLEOTIDE SEQUENCE [LARGE SCALE GENOMIC DNA]</scope>
    <source>
        <strain evidence="3 4">F-B2</strain>
    </source>
</reference>
<organism evidence="3 4">
    <name type="scientific">Microbacterium oleivorans</name>
    <dbReference type="NCBI Taxonomy" id="273677"/>
    <lineage>
        <taxon>Bacteria</taxon>
        <taxon>Bacillati</taxon>
        <taxon>Actinomycetota</taxon>
        <taxon>Actinomycetes</taxon>
        <taxon>Micrococcales</taxon>
        <taxon>Microbacteriaceae</taxon>
        <taxon>Microbacterium</taxon>
    </lineage>
</organism>
<comment type="caution">
    <text evidence="3">The sequence shown here is derived from an EMBL/GenBank/DDBJ whole genome shotgun (WGS) entry which is preliminary data.</text>
</comment>
<protein>
    <recommendedName>
        <fullName evidence="5">Coenzyme F420 hydrogenase</fullName>
    </recommendedName>
</protein>
<dbReference type="PANTHER" id="PTHR31332">
    <property type="entry name" value="7-HYDROXYMETHYL CHLOROPHYLL A REDUCTASE, CHLOROPLASTIC"/>
    <property type="match status" value="1"/>
</dbReference>
<evidence type="ECO:0000313" key="4">
    <source>
        <dbReference type="Proteomes" id="UP000295633"/>
    </source>
</evidence>
<dbReference type="GO" id="GO:0052592">
    <property type="term" value="F:oxidoreductase activity, acting on CH or CH2 groups, with an iron-sulfur protein as acceptor"/>
    <property type="evidence" value="ECO:0007669"/>
    <property type="project" value="TreeGrafter"/>
</dbReference>
<evidence type="ECO:0000259" key="2">
    <source>
        <dbReference type="Pfam" id="PF04432"/>
    </source>
</evidence>
<dbReference type="AlphaFoldDB" id="A0A4R5YNR2"/>
<dbReference type="InterPro" id="IPR007525">
    <property type="entry name" value="FrhB_FdhB_C"/>
</dbReference>
<dbReference type="Pfam" id="PF04422">
    <property type="entry name" value="FrhB_FdhB_N"/>
    <property type="match status" value="1"/>
</dbReference>
<feature type="domain" description="Coenzyme F420 hydrogenase/dehydrogenase beta subunit N-terminal" evidence="1">
    <location>
        <begin position="97"/>
        <end position="171"/>
    </location>
</feature>
<evidence type="ECO:0000313" key="3">
    <source>
        <dbReference type="EMBL" id="TDL46292.1"/>
    </source>
</evidence>
<gene>
    <name evidence="3" type="ORF">E2R54_07685</name>
</gene>
<feature type="domain" description="Coenzyme F420 hydrogenase/dehydrogenase beta subunit C-terminal" evidence="2">
    <location>
        <begin position="179"/>
        <end position="349"/>
    </location>
</feature>
<name>A0A4R5YNR2_9MICO</name>